<name>D3PBF3_DEFDS</name>
<evidence type="ECO:0000313" key="1">
    <source>
        <dbReference type="EMBL" id="BAI79926.1"/>
    </source>
</evidence>
<gene>
    <name evidence="1" type="ordered locus">DEFDS_0432</name>
</gene>
<organism evidence="1 2">
    <name type="scientific">Deferribacter desulfuricans (strain DSM 14783 / JCM 11476 / NBRC 101012 / SSM1)</name>
    <dbReference type="NCBI Taxonomy" id="639282"/>
    <lineage>
        <taxon>Bacteria</taxon>
        <taxon>Pseudomonadati</taxon>
        <taxon>Deferribacterota</taxon>
        <taxon>Deferribacteres</taxon>
        <taxon>Deferribacterales</taxon>
        <taxon>Deferribacteraceae</taxon>
        <taxon>Deferribacter</taxon>
    </lineage>
</organism>
<accession>D3PBF3</accession>
<dbReference type="Proteomes" id="UP000001520">
    <property type="component" value="Chromosome"/>
</dbReference>
<dbReference type="OrthoDB" id="9808821at2"/>
<dbReference type="STRING" id="639282.DEFDS_0432"/>
<dbReference type="RefSeq" id="WP_013007174.1">
    <property type="nucleotide sequence ID" value="NC_013939.1"/>
</dbReference>
<keyword evidence="2" id="KW-1185">Reference proteome</keyword>
<protein>
    <submittedName>
        <fullName evidence="1">Uncharacterized protein</fullName>
    </submittedName>
</protein>
<dbReference type="HOGENOM" id="CLU_2272747_0_0_0"/>
<dbReference type="KEGG" id="ddf:DEFDS_0432"/>
<proteinExistence type="predicted"/>
<dbReference type="eggNOG" id="ENOG5030QKM">
    <property type="taxonomic scope" value="Bacteria"/>
</dbReference>
<reference evidence="1 2" key="1">
    <citation type="journal article" date="2010" name="DNA Res.">
        <title>Bacterial lifestyle in a deep-sea hydrothermal vent chimney revealed by the genome sequence of the thermophilic bacterium Deferribacter desulfuricans SSM1.</title>
        <authorList>
            <person name="Takaki Y."/>
            <person name="Shimamura S."/>
            <person name="Nakagawa S."/>
            <person name="Fukuhara Y."/>
            <person name="Horikawa H."/>
            <person name="Ankai A."/>
            <person name="Harada T."/>
            <person name="Hosoyama A."/>
            <person name="Oguchi A."/>
            <person name="Fukui S."/>
            <person name="Fujita N."/>
            <person name="Takami H."/>
            <person name="Takai K."/>
        </authorList>
    </citation>
    <scope>NUCLEOTIDE SEQUENCE [LARGE SCALE GENOMIC DNA]</scope>
    <source>
        <strain evidence="2">DSM 14783 / JCM 11476 / NBRC 101012 / SSM1</strain>
    </source>
</reference>
<evidence type="ECO:0000313" key="2">
    <source>
        <dbReference type="Proteomes" id="UP000001520"/>
    </source>
</evidence>
<dbReference type="AlphaFoldDB" id="D3PBF3"/>
<sequence length="102" mass="11814">MTGIGPKDLQHIIGKINYPEKIQDVVDKNSYNRYGYVSKEFVEQNLNNLVTVINVEDSKMLIIDPKKREELLRKLKKIKKRSKKKKISVLEEEAGKIIDTEG</sequence>
<dbReference type="EMBL" id="AP011529">
    <property type="protein sequence ID" value="BAI79926.1"/>
    <property type="molecule type" value="Genomic_DNA"/>
</dbReference>